<dbReference type="RefSeq" id="WP_339959706.1">
    <property type="nucleotide sequence ID" value="NZ_JAWMWH010000001.1"/>
</dbReference>
<reference evidence="2 3" key="1">
    <citation type="submission" date="2023-10" db="EMBL/GenBank/DDBJ databases">
        <title>Nicoliella lavandulae sp. nov. isolated from Lavandula angustifolia flowers.</title>
        <authorList>
            <person name="Alcantara C."/>
            <person name="Zuniga M."/>
            <person name="Landete J.M."/>
            <person name="Monedero V."/>
        </authorList>
    </citation>
    <scope>NUCLEOTIDE SEQUENCE [LARGE SCALE GENOMIC DNA]</scope>
    <source>
        <strain evidence="2 3">Es01</strain>
    </source>
</reference>
<feature type="transmembrane region" description="Helical" evidence="1">
    <location>
        <begin position="208"/>
        <end position="230"/>
    </location>
</feature>
<dbReference type="EMBL" id="JAWMWH010000001">
    <property type="protein sequence ID" value="MEJ6399873.1"/>
    <property type="molecule type" value="Genomic_DNA"/>
</dbReference>
<accession>A0ABU8SIZ3</accession>
<feature type="transmembrane region" description="Helical" evidence="1">
    <location>
        <begin position="114"/>
        <end position="133"/>
    </location>
</feature>
<dbReference type="Proteomes" id="UP001370590">
    <property type="component" value="Unassembled WGS sequence"/>
</dbReference>
<feature type="transmembrane region" description="Helical" evidence="1">
    <location>
        <begin position="270"/>
        <end position="288"/>
    </location>
</feature>
<feature type="transmembrane region" description="Helical" evidence="1">
    <location>
        <begin position="69"/>
        <end position="102"/>
    </location>
</feature>
<feature type="transmembrane region" description="Helical" evidence="1">
    <location>
        <begin position="139"/>
        <end position="155"/>
    </location>
</feature>
<evidence type="ECO:0000313" key="2">
    <source>
        <dbReference type="EMBL" id="MEJ6399873.1"/>
    </source>
</evidence>
<feature type="transmembrane region" description="Helical" evidence="1">
    <location>
        <begin position="319"/>
        <end position="339"/>
    </location>
</feature>
<sequence length="518" mass="60523">MKLKQLNMNWFSLLFLLIASFIIMTFLSTSSPLYLVNPSPDANIMMTVGKGFWHGLMPYHDLFDNRGPLIYLFYSLVALVNYHSFTLVFILEALWLFIDLILGFKILRHFMRSTIAYPLTFFIVPLMFNEFFFQHGDTPESMVIPFLLAMIYQLIKHPDFHFSRLAIFSQGLFVGIAFWIKYTFLIPWFGIGLVIALTYLFKKQFQSLFRLLGWGGLGYAIVTVPILVLYNVHHILFEMLDVYFMFNLKYYNRSNFDLMQLIQLPQVDPVARWVEIMVLITIIMIAIIPKLNWRTKAALEIGLILETISIITVKVTATYYYTLMAVFSIFILVGIGILFQKILPNMVIENPFLPCLLIVLSACATLLMNQNYRYSRLFPHNPLYSLDHRATEPYQMRFAKVIDRSKDRSLLVYKNIDVSLYTKLGTLPNNKYFVKNNLNYQPMIKSQAKQLKSLKNNFVLTIQPTKPQTPATRRLVRDLANNKTLRTHYHLVDTTKALKFTSATNLYDVQYDLYQRNQ</sequence>
<evidence type="ECO:0000313" key="3">
    <source>
        <dbReference type="Proteomes" id="UP001370590"/>
    </source>
</evidence>
<organism evidence="2 3">
    <name type="scientific">Nicoliella lavandulae</name>
    <dbReference type="NCBI Taxonomy" id="3082954"/>
    <lineage>
        <taxon>Bacteria</taxon>
        <taxon>Bacillati</taxon>
        <taxon>Bacillota</taxon>
        <taxon>Bacilli</taxon>
        <taxon>Lactobacillales</taxon>
        <taxon>Lactobacillaceae</taxon>
        <taxon>Nicoliella</taxon>
    </lineage>
</organism>
<keyword evidence="3" id="KW-1185">Reference proteome</keyword>
<feature type="transmembrane region" description="Helical" evidence="1">
    <location>
        <begin position="12"/>
        <end position="36"/>
    </location>
</feature>
<name>A0ABU8SIZ3_9LACO</name>
<protein>
    <recommendedName>
        <fullName evidence="4">Glycosyltransferase RgtA/B/C/D-like domain-containing protein</fullName>
    </recommendedName>
</protein>
<comment type="caution">
    <text evidence="2">The sequence shown here is derived from an EMBL/GenBank/DDBJ whole genome shotgun (WGS) entry which is preliminary data.</text>
</comment>
<keyword evidence="1" id="KW-0472">Membrane</keyword>
<evidence type="ECO:0000256" key="1">
    <source>
        <dbReference type="SAM" id="Phobius"/>
    </source>
</evidence>
<keyword evidence="1" id="KW-1133">Transmembrane helix</keyword>
<feature type="transmembrane region" description="Helical" evidence="1">
    <location>
        <begin position="185"/>
        <end position="201"/>
    </location>
</feature>
<keyword evidence="1" id="KW-0812">Transmembrane</keyword>
<evidence type="ECO:0008006" key="4">
    <source>
        <dbReference type="Google" id="ProtNLM"/>
    </source>
</evidence>
<feature type="transmembrane region" description="Helical" evidence="1">
    <location>
        <begin position="351"/>
        <end position="368"/>
    </location>
</feature>
<feature type="transmembrane region" description="Helical" evidence="1">
    <location>
        <begin position="162"/>
        <end position="179"/>
    </location>
</feature>
<gene>
    <name evidence="2" type="ORF">R4146_01545</name>
</gene>
<proteinExistence type="predicted"/>